<protein>
    <submittedName>
        <fullName evidence="2">MBL fold metallo-hydrolase</fullName>
    </submittedName>
</protein>
<dbReference type="STRING" id="1390249.BHU72_13340"/>
<keyword evidence="2" id="KW-0378">Hydrolase</keyword>
<dbReference type="Pfam" id="PF00753">
    <property type="entry name" value="Lactamase_B"/>
    <property type="match status" value="1"/>
</dbReference>
<dbReference type="SMART" id="SM00849">
    <property type="entry name" value="Lactamase_B"/>
    <property type="match status" value="1"/>
</dbReference>
<dbReference type="OrthoDB" id="9802248at2"/>
<keyword evidence="3" id="KW-1185">Reference proteome</keyword>
<dbReference type="Proteomes" id="UP000095255">
    <property type="component" value="Unassembled WGS sequence"/>
</dbReference>
<dbReference type="AlphaFoldDB" id="A0A1E5L8C1"/>
<dbReference type="PANTHER" id="PTHR42951">
    <property type="entry name" value="METALLO-BETA-LACTAMASE DOMAIN-CONTAINING"/>
    <property type="match status" value="1"/>
</dbReference>
<proteinExistence type="predicted"/>
<dbReference type="GO" id="GO:0016787">
    <property type="term" value="F:hydrolase activity"/>
    <property type="evidence" value="ECO:0007669"/>
    <property type="project" value="UniProtKB-KW"/>
</dbReference>
<dbReference type="InterPro" id="IPR050855">
    <property type="entry name" value="NDM-1-like"/>
</dbReference>
<dbReference type="SUPFAM" id="SSF56281">
    <property type="entry name" value="Metallo-hydrolase/oxidoreductase"/>
    <property type="match status" value="1"/>
</dbReference>
<dbReference type="InterPro" id="IPR001279">
    <property type="entry name" value="Metallo-B-lactamas"/>
</dbReference>
<evidence type="ECO:0000259" key="1">
    <source>
        <dbReference type="SMART" id="SM00849"/>
    </source>
</evidence>
<dbReference type="Gene3D" id="3.60.15.10">
    <property type="entry name" value="Ribonuclease Z/Hydroxyacylglutathione hydrolase-like"/>
    <property type="match status" value="1"/>
</dbReference>
<comment type="caution">
    <text evidence="2">The sequence shown here is derived from an EMBL/GenBank/DDBJ whole genome shotgun (WGS) entry which is preliminary data.</text>
</comment>
<dbReference type="InterPro" id="IPR036866">
    <property type="entry name" value="RibonucZ/Hydroxyglut_hydro"/>
</dbReference>
<sequence length="280" mass="30826">MFQSIINGLSAITTTSEEVSSDILVLNFTIVTACMIGEPLNSTNQNHSKWVLVDTGLDSSYDYIINTAHERFGENNKPSCIILTHGHFDHVGSVIRLAELWDVPVYIHSKELPYITGKQDYPEADPTVDEGLVAKISPDFPHTSINLGHRALPLPEDGSVPGLPEWKWIATPGHTIGHVALYREKDRTLIAGDAFTTVEQESFLSVLTQEEEIHGPPKYFTENWSAAENSVRTLASLSPSLVIPSHGTVMQGEDLTNHLSLLVDTFQSIAVPKQGDEGRM</sequence>
<dbReference type="EMBL" id="MJAT01000004">
    <property type="protein sequence ID" value="OEH86400.1"/>
    <property type="molecule type" value="Genomic_DNA"/>
</dbReference>
<accession>A0A1E5L8C1</accession>
<organism evidence="2 3">
    <name type="scientific">Desulfuribacillus stibiiarsenatis</name>
    <dbReference type="NCBI Taxonomy" id="1390249"/>
    <lineage>
        <taxon>Bacteria</taxon>
        <taxon>Bacillati</taxon>
        <taxon>Bacillota</taxon>
        <taxon>Desulfuribacillia</taxon>
        <taxon>Desulfuribacillales</taxon>
        <taxon>Desulfuribacillaceae</taxon>
        <taxon>Desulfuribacillus</taxon>
    </lineage>
</organism>
<evidence type="ECO:0000313" key="3">
    <source>
        <dbReference type="Proteomes" id="UP000095255"/>
    </source>
</evidence>
<evidence type="ECO:0000313" key="2">
    <source>
        <dbReference type="EMBL" id="OEH86400.1"/>
    </source>
</evidence>
<feature type="domain" description="Metallo-beta-lactamase" evidence="1">
    <location>
        <begin position="39"/>
        <end position="246"/>
    </location>
</feature>
<reference evidence="2 3" key="1">
    <citation type="submission" date="2016-09" db="EMBL/GenBank/DDBJ databases">
        <title>Desulfuribacillus arsenicus sp. nov., an obligately anaerobic, dissimilatory arsenic- and antimonate-reducing bacterium isolated from anoxic sediments.</title>
        <authorList>
            <person name="Abin C.A."/>
            <person name="Hollibaugh J.T."/>
        </authorList>
    </citation>
    <scope>NUCLEOTIDE SEQUENCE [LARGE SCALE GENOMIC DNA]</scope>
    <source>
        <strain evidence="2 3">MLFW-2</strain>
    </source>
</reference>
<dbReference type="CDD" id="cd07721">
    <property type="entry name" value="yflN-like_MBL-fold"/>
    <property type="match status" value="1"/>
</dbReference>
<dbReference type="PANTHER" id="PTHR42951:SF17">
    <property type="entry name" value="METALLO-BETA-LACTAMASE DOMAIN-CONTAINING PROTEIN"/>
    <property type="match status" value="1"/>
</dbReference>
<dbReference type="RefSeq" id="WP_069701187.1">
    <property type="nucleotide sequence ID" value="NZ_MJAT01000004.1"/>
</dbReference>
<gene>
    <name evidence="2" type="ORF">BHU72_13340</name>
</gene>
<name>A0A1E5L8C1_9FIRM</name>